<proteinExistence type="predicted"/>
<organism evidence="1 2">
    <name type="scientific">Pedobacter africanus</name>
    <dbReference type="NCBI Taxonomy" id="151894"/>
    <lineage>
        <taxon>Bacteria</taxon>
        <taxon>Pseudomonadati</taxon>
        <taxon>Bacteroidota</taxon>
        <taxon>Sphingobacteriia</taxon>
        <taxon>Sphingobacteriales</taxon>
        <taxon>Sphingobacteriaceae</taxon>
        <taxon>Pedobacter</taxon>
    </lineage>
</organism>
<name>A0ACC6KZM9_9SPHI</name>
<accession>A0ACC6KZM9</accession>
<sequence>MAKYSLLSDQELTALLKQGNQYAYTEIYNRYKKLLYAFALKRLSDEQEVEDLLHELFLSLWNKRAELKEEFPLAPYLYNAIRYQVINVFSKRKLSARYLDSFNEYLQEEYQADETDHLIRHKELSALIEKEVAALPKKMREVFDLSRKTGYTRKEIAAELALSEETVKSHMHHALKILKVKLGTLVVLFYL</sequence>
<reference evidence="1" key="1">
    <citation type="submission" date="2023-07" db="EMBL/GenBank/DDBJ databases">
        <title>Sorghum-associated microbial communities from plants grown in Nebraska, USA.</title>
        <authorList>
            <person name="Schachtman D."/>
        </authorList>
    </citation>
    <scope>NUCLEOTIDE SEQUENCE</scope>
    <source>
        <strain evidence="1">2697</strain>
    </source>
</reference>
<evidence type="ECO:0000313" key="2">
    <source>
        <dbReference type="Proteomes" id="UP001246858"/>
    </source>
</evidence>
<dbReference type="EMBL" id="JAVDTF010000003">
    <property type="protein sequence ID" value="MDR6784574.1"/>
    <property type="molecule type" value="Genomic_DNA"/>
</dbReference>
<keyword evidence="2" id="KW-1185">Reference proteome</keyword>
<dbReference type="Proteomes" id="UP001246858">
    <property type="component" value="Unassembled WGS sequence"/>
</dbReference>
<protein>
    <submittedName>
        <fullName evidence="1">RNA polymerase sigma-70 factor (ECF subfamily)</fullName>
    </submittedName>
</protein>
<comment type="caution">
    <text evidence="1">The sequence shown here is derived from an EMBL/GenBank/DDBJ whole genome shotgun (WGS) entry which is preliminary data.</text>
</comment>
<evidence type="ECO:0000313" key="1">
    <source>
        <dbReference type="EMBL" id="MDR6784574.1"/>
    </source>
</evidence>
<gene>
    <name evidence="1" type="ORF">J2X78_003148</name>
</gene>